<name>A0A834U6L9_VESGE</name>
<keyword evidence="8" id="KW-0675">Receptor</keyword>
<feature type="transmembrane region" description="Helical" evidence="10">
    <location>
        <begin position="223"/>
        <end position="242"/>
    </location>
</feature>
<dbReference type="GO" id="GO:0005549">
    <property type="term" value="F:odorant binding"/>
    <property type="evidence" value="ECO:0007669"/>
    <property type="project" value="InterPro"/>
</dbReference>
<evidence type="ECO:0000256" key="3">
    <source>
        <dbReference type="ARBA" id="ARBA00022606"/>
    </source>
</evidence>
<keyword evidence="5" id="KW-0552">Olfaction</keyword>
<evidence type="ECO:0000256" key="5">
    <source>
        <dbReference type="ARBA" id="ARBA00022725"/>
    </source>
</evidence>
<evidence type="ECO:0000256" key="1">
    <source>
        <dbReference type="ARBA" id="ARBA00004651"/>
    </source>
</evidence>
<sequence length="290" mass="34317">MEVYRNFYHKRQFFQHRNITVNKPYFWEHIFLRHQINRHNSFKLPNVLLPHRDILQQLLQSVEIILQINNLLERIQRDWYNKEVIYLTSITGISLISIFPVFLDIINPLNETRYRELPYPVVDFIDQQKYFYHLSMLSFMVVLDMSFCGIANYALIAIFVQYMCGMFSVVGNMLENALDSKLIKSDDPNKEAKIYAKIVRSIKYHKEALKFDADFNALFETTYLIMLICAPILVTLGFVRILQDDAFETKNQMETIHSLINVLCNLFFVYGNCYLGQKVIDQSVFVFDKA</sequence>
<evidence type="ECO:0000256" key="7">
    <source>
        <dbReference type="ARBA" id="ARBA00023136"/>
    </source>
</evidence>
<evidence type="ECO:0000256" key="8">
    <source>
        <dbReference type="ARBA" id="ARBA00023170"/>
    </source>
</evidence>
<evidence type="ECO:0000256" key="4">
    <source>
        <dbReference type="ARBA" id="ARBA00022692"/>
    </source>
</evidence>
<keyword evidence="7 10" id="KW-0472">Membrane</keyword>
<protein>
    <recommendedName>
        <fullName evidence="13">Odorant receptor</fullName>
    </recommendedName>
</protein>
<dbReference type="GO" id="GO:0004984">
    <property type="term" value="F:olfactory receptor activity"/>
    <property type="evidence" value="ECO:0007669"/>
    <property type="project" value="InterPro"/>
</dbReference>
<keyword evidence="3" id="KW-0716">Sensory transduction</keyword>
<comment type="caution">
    <text evidence="11">The sequence shown here is derived from an EMBL/GenBank/DDBJ whole genome shotgun (WGS) entry which is preliminary data.</text>
</comment>
<keyword evidence="6 10" id="KW-1133">Transmembrane helix</keyword>
<dbReference type="EMBL" id="JACSDZ010000001">
    <property type="protein sequence ID" value="KAF7418410.1"/>
    <property type="molecule type" value="Genomic_DNA"/>
</dbReference>
<keyword evidence="9" id="KW-0807">Transducer</keyword>
<evidence type="ECO:0000313" key="12">
    <source>
        <dbReference type="Proteomes" id="UP000617340"/>
    </source>
</evidence>
<evidence type="ECO:0008006" key="13">
    <source>
        <dbReference type="Google" id="ProtNLM"/>
    </source>
</evidence>
<accession>A0A834U6L9</accession>
<evidence type="ECO:0000256" key="6">
    <source>
        <dbReference type="ARBA" id="ARBA00022989"/>
    </source>
</evidence>
<dbReference type="GO" id="GO:0007165">
    <property type="term" value="P:signal transduction"/>
    <property type="evidence" value="ECO:0007669"/>
    <property type="project" value="UniProtKB-KW"/>
</dbReference>
<evidence type="ECO:0000256" key="9">
    <source>
        <dbReference type="ARBA" id="ARBA00023224"/>
    </source>
</evidence>
<dbReference type="PANTHER" id="PTHR21137">
    <property type="entry name" value="ODORANT RECEPTOR"/>
    <property type="match status" value="1"/>
</dbReference>
<comment type="subcellular location">
    <subcellularLocation>
        <location evidence="1">Cell membrane</location>
        <topology evidence="1">Multi-pass membrane protein</topology>
    </subcellularLocation>
</comment>
<reference evidence="11" key="1">
    <citation type="journal article" date="2020" name="G3 (Bethesda)">
        <title>High-Quality Assemblies for Three Invasive Social Wasps from the &lt;i&gt;Vespula&lt;/i&gt; Genus.</title>
        <authorList>
            <person name="Harrop T.W.R."/>
            <person name="Guhlin J."/>
            <person name="McLaughlin G.M."/>
            <person name="Permina E."/>
            <person name="Stockwell P."/>
            <person name="Gilligan J."/>
            <person name="Le Lec M.F."/>
            <person name="Gruber M.A.M."/>
            <person name="Quinn O."/>
            <person name="Lovegrove M."/>
            <person name="Duncan E.J."/>
            <person name="Remnant E.J."/>
            <person name="Van Eeckhoven J."/>
            <person name="Graham B."/>
            <person name="Knapp R.A."/>
            <person name="Langford K.W."/>
            <person name="Kronenberg Z."/>
            <person name="Press M.O."/>
            <person name="Eacker S.M."/>
            <person name="Wilson-Rankin E.E."/>
            <person name="Purcell J."/>
            <person name="Lester P.J."/>
            <person name="Dearden P.K."/>
        </authorList>
    </citation>
    <scope>NUCLEOTIDE SEQUENCE</scope>
    <source>
        <strain evidence="11">Linc-1</strain>
    </source>
</reference>
<keyword evidence="2" id="KW-1003">Cell membrane</keyword>
<keyword evidence="4 10" id="KW-0812">Transmembrane</keyword>
<keyword evidence="12" id="KW-1185">Reference proteome</keyword>
<dbReference type="GO" id="GO:0005886">
    <property type="term" value="C:plasma membrane"/>
    <property type="evidence" value="ECO:0007669"/>
    <property type="project" value="UniProtKB-SubCell"/>
</dbReference>
<dbReference type="PANTHER" id="PTHR21137:SF35">
    <property type="entry name" value="ODORANT RECEPTOR 19A-RELATED"/>
    <property type="match status" value="1"/>
</dbReference>
<proteinExistence type="predicted"/>
<evidence type="ECO:0000256" key="10">
    <source>
        <dbReference type="SAM" id="Phobius"/>
    </source>
</evidence>
<dbReference type="AlphaFoldDB" id="A0A834U6L9"/>
<dbReference type="Proteomes" id="UP000617340">
    <property type="component" value="Unassembled WGS sequence"/>
</dbReference>
<organism evidence="11 12">
    <name type="scientific">Vespula germanica</name>
    <name type="common">German yellow jacket</name>
    <name type="synonym">Paravespula germanica</name>
    <dbReference type="NCBI Taxonomy" id="30212"/>
    <lineage>
        <taxon>Eukaryota</taxon>
        <taxon>Metazoa</taxon>
        <taxon>Ecdysozoa</taxon>
        <taxon>Arthropoda</taxon>
        <taxon>Hexapoda</taxon>
        <taxon>Insecta</taxon>
        <taxon>Pterygota</taxon>
        <taxon>Neoptera</taxon>
        <taxon>Endopterygota</taxon>
        <taxon>Hymenoptera</taxon>
        <taxon>Apocrita</taxon>
        <taxon>Aculeata</taxon>
        <taxon>Vespoidea</taxon>
        <taxon>Vespidae</taxon>
        <taxon>Vespinae</taxon>
        <taxon>Vespula</taxon>
    </lineage>
</organism>
<evidence type="ECO:0000313" key="11">
    <source>
        <dbReference type="EMBL" id="KAF7418410.1"/>
    </source>
</evidence>
<evidence type="ECO:0000256" key="2">
    <source>
        <dbReference type="ARBA" id="ARBA00022475"/>
    </source>
</evidence>
<dbReference type="InterPro" id="IPR004117">
    <property type="entry name" value="7tm6_olfct_rcpt"/>
</dbReference>
<gene>
    <name evidence="11" type="ORF">HZH68_001063</name>
</gene>
<dbReference type="Pfam" id="PF02949">
    <property type="entry name" value="7tm_6"/>
    <property type="match status" value="1"/>
</dbReference>
<feature type="transmembrane region" description="Helical" evidence="10">
    <location>
        <begin position="84"/>
        <end position="103"/>
    </location>
</feature>